<dbReference type="GO" id="GO:0016747">
    <property type="term" value="F:acyltransferase activity, transferring groups other than amino-acyl groups"/>
    <property type="evidence" value="ECO:0007669"/>
    <property type="project" value="InterPro"/>
</dbReference>
<organism evidence="2 3">
    <name type="scientific">Marininema mesophilum</name>
    <dbReference type="NCBI Taxonomy" id="1048340"/>
    <lineage>
        <taxon>Bacteria</taxon>
        <taxon>Bacillati</taxon>
        <taxon>Bacillota</taxon>
        <taxon>Bacilli</taxon>
        <taxon>Bacillales</taxon>
        <taxon>Thermoactinomycetaceae</taxon>
        <taxon>Marininema</taxon>
    </lineage>
</organism>
<sequence length="182" mass="21379">MDFYTRLKNYFPEEELKKYAHLRDLLNNQDTYYKAENEDYLLLYSEFDTFIFVDYLLVSGKTRGKGVGTQVLDKLKDTGKAIILEVEPPTSSVPDSEKRIRFYEKNGFQLADQIHYNLETEDGEALELDIYYWSPTPLTQEEVMEKMATACDEVHNFRSMLHYGKIRANPEEVLELKEPVTH</sequence>
<dbReference type="Pfam" id="PF13508">
    <property type="entry name" value="Acetyltransf_7"/>
    <property type="match status" value="1"/>
</dbReference>
<evidence type="ECO:0000313" key="3">
    <source>
        <dbReference type="Proteomes" id="UP000198534"/>
    </source>
</evidence>
<reference evidence="2 3" key="1">
    <citation type="submission" date="2016-10" db="EMBL/GenBank/DDBJ databases">
        <authorList>
            <person name="de Groot N.N."/>
        </authorList>
    </citation>
    <scope>NUCLEOTIDE SEQUENCE [LARGE SCALE GENOMIC DNA]</scope>
    <source>
        <strain evidence="2 3">DSM 45610</strain>
    </source>
</reference>
<feature type="domain" description="N-acetyltransferase" evidence="1">
    <location>
        <begin position="1"/>
        <end position="137"/>
    </location>
</feature>
<dbReference type="SUPFAM" id="SSF55729">
    <property type="entry name" value="Acyl-CoA N-acyltransferases (Nat)"/>
    <property type="match status" value="1"/>
</dbReference>
<gene>
    <name evidence="2" type="ORF">SAMN05444487_11296</name>
</gene>
<dbReference type="InterPro" id="IPR000182">
    <property type="entry name" value="GNAT_dom"/>
</dbReference>
<dbReference type="InterPro" id="IPR016181">
    <property type="entry name" value="Acyl_CoA_acyltransferase"/>
</dbReference>
<evidence type="ECO:0000313" key="2">
    <source>
        <dbReference type="EMBL" id="SDX23632.1"/>
    </source>
</evidence>
<keyword evidence="3" id="KW-1185">Reference proteome</keyword>
<dbReference type="RefSeq" id="WP_091741303.1">
    <property type="nucleotide sequence ID" value="NZ_FNNQ01000012.1"/>
</dbReference>
<dbReference type="PROSITE" id="PS51186">
    <property type="entry name" value="GNAT"/>
    <property type="match status" value="1"/>
</dbReference>
<name>A0A1H3A1H5_9BACL</name>
<dbReference type="EMBL" id="FNNQ01000012">
    <property type="protein sequence ID" value="SDX23632.1"/>
    <property type="molecule type" value="Genomic_DNA"/>
</dbReference>
<proteinExistence type="predicted"/>
<dbReference type="Gene3D" id="3.40.630.30">
    <property type="match status" value="1"/>
</dbReference>
<evidence type="ECO:0000259" key="1">
    <source>
        <dbReference type="PROSITE" id="PS51186"/>
    </source>
</evidence>
<dbReference type="OrthoDB" id="2425381at2"/>
<keyword evidence="2" id="KW-0808">Transferase</keyword>
<protein>
    <submittedName>
        <fullName evidence="2">Acetyltransferase (GNAT) domain-containing protein</fullName>
    </submittedName>
</protein>
<dbReference type="STRING" id="1048340.SAMN05444487_11296"/>
<dbReference type="Proteomes" id="UP000198534">
    <property type="component" value="Unassembled WGS sequence"/>
</dbReference>
<dbReference type="AlphaFoldDB" id="A0A1H3A1H5"/>
<accession>A0A1H3A1H5</accession>